<dbReference type="InterPro" id="IPR000524">
    <property type="entry name" value="Tscrpt_reg_HTH_GntR"/>
</dbReference>
<dbReference type="GO" id="GO:0003677">
    <property type="term" value="F:DNA binding"/>
    <property type="evidence" value="ECO:0007669"/>
    <property type="project" value="UniProtKB-KW"/>
</dbReference>
<evidence type="ECO:0000313" key="7">
    <source>
        <dbReference type="Proteomes" id="UP000005388"/>
    </source>
</evidence>
<protein>
    <submittedName>
        <fullName evidence="6">TrkA C-terminal domain protein</fullName>
    </submittedName>
</protein>
<dbReference type="Pfam" id="PF00392">
    <property type="entry name" value="GntR"/>
    <property type="match status" value="1"/>
</dbReference>
<dbReference type="PROSITE" id="PS50949">
    <property type="entry name" value="HTH_GNTR"/>
    <property type="match status" value="1"/>
</dbReference>
<comment type="caution">
    <text evidence="6">The sequence shown here is derived from an EMBL/GenBank/DDBJ whole genome shotgun (WGS) entry which is preliminary data.</text>
</comment>
<dbReference type="InterPro" id="IPR050679">
    <property type="entry name" value="Bact_HTH_transcr_reg"/>
</dbReference>
<organism evidence="6 7">
    <name type="scientific">Streptococcus urinalis 2285-97</name>
    <dbReference type="NCBI Taxonomy" id="764291"/>
    <lineage>
        <taxon>Bacteria</taxon>
        <taxon>Bacillati</taxon>
        <taxon>Bacillota</taxon>
        <taxon>Bacilli</taxon>
        <taxon>Lactobacillales</taxon>
        <taxon>Streptococcaceae</taxon>
        <taxon>Streptococcus</taxon>
    </lineage>
</organism>
<dbReference type="GO" id="GO:0006813">
    <property type="term" value="P:potassium ion transport"/>
    <property type="evidence" value="ECO:0007669"/>
    <property type="project" value="InterPro"/>
</dbReference>
<evidence type="ECO:0000259" key="5">
    <source>
        <dbReference type="PROSITE" id="PS51202"/>
    </source>
</evidence>
<dbReference type="PANTHER" id="PTHR44846:SF5">
    <property type="entry name" value="HTH-TYPE TRANSCRIPTIONAL REGULATOR GMUR"/>
    <property type="match status" value="1"/>
</dbReference>
<dbReference type="GO" id="GO:0045892">
    <property type="term" value="P:negative regulation of DNA-templated transcription"/>
    <property type="evidence" value="ECO:0007669"/>
    <property type="project" value="TreeGrafter"/>
</dbReference>
<proteinExistence type="predicted"/>
<keyword evidence="3" id="KW-0804">Transcription</keyword>
<dbReference type="InterPro" id="IPR006037">
    <property type="entry name" value="RCK_C"/>
</dbReference>
<dbReference type="Pfam" id="PF02080">
    <property type="entry name" value="TrkA_C"/>
    <property type="match status" value="1"/>
</dbReference>
<dbReference type="eggNOG" id="COG0490">
    <property type="taxonomic scope" value="Bacteria"/>
</dbReference>
<name>G5KGG4_9STRE</name>
<evidence type="ECO:0000313" key="6">
    <source>
        <dbReference type="EMBL" id="EHJ56472.1"/>
    </source>
</evidence>
<accession>G5KGG4</accession>
<dbReference type="Proteomes" id="UP000005388">
    <property type="component" value="Unassembled WGS sequence"/>
</dbReference>
<dbReference type="EMBL" id="AEUZ02000001">
    <property type="protein sequence ID" value="EHJ56472.1"/>
    <property type="molecule type" value="Genomic_DNA"/>
</dbReference>
<dbReference type="CDD" id="cd07377">
    <property type="entry name" value="WHTH_GntR"/>
    <property type="match status" value="1"/>
</dbReference>
<dbReference type="GO" id="GO:0003700">
    <property type="term" value="F:DNA-binding transcription factor activity"/>
    <property type="evidence" value="ECO:0007669"/>
    <property type="project" value="InterPro"/>
</dbReference>
<dbReference type="AlphaFoldDB" id="G5KGG4"/>
<dbReference type="InterPro" id="IPR036721">
    <property type="entry name" value="RCK_C_sf"/>
</dbReference>
<evidence type="ECO:0000259" key="4">
    <source>
        <dbReference type="PROSITE" id="PS50949"/>
    </source>
</evidence>
<reference evidence="6 7" key="1">
    <citation type="journal article" date="2014" name="Int. J. Syst. Evol. Microbiol.">
        <title>Phylogenomics and the dynamic genome evolution of the genus Streptococcus.</title>
        <authorList>
            <consortium name="The Broad Institute Genome Sequencing Platform"/>
            <person name="Richards V.P."/>
            <person name="Palmer S.R."/>
            <person name="Pavinski Bitar P.D."/>
            <person name="Qin X."/>
            <person name="Weinstock G.M."/>
            <person name="Highlander S.K."/>
            <person name="Town C.D."/>
            <person name="Burne R.A."/>
            <person name="Stanhope M.J."/>
        </authorList>
    </citation>
    <scope>NUCLEOTIDE SEQUENCE [LARGE SCALE GENOMIC DNA]</scope>
    <source>
        <strain evidence="6 7">2285-97</strain>
    </source>
</reference>
<sequence>MSDVTKEVKSSKYQKIAVAVAQRIADGDYVVGEKLKSRTTIASTFNVSPETARKGLNILADLNILTLKHGSGAIVLSKEKAMDFIDQYESIHSIAVIKENIRDNIRQQQKDLNALELLVNDFLMQSQSISKQYPLMTYEIIASKPTEIFGKSIGELNLWQQTGATVVAIEHNGELLKSPGPYAVIEKGDHIYFVGDDDVYSRMKTFFNLTMGL</sequence>
<dbReference type="SUPFAM" id="SSF116726">
    <property type="entry name" value="TrkA C-terminal domain-like"/>
    <property type="match status" value="1"/>
</dbReference>
<dbReference type="PROSITE" id="PS51202">
    <property type="entry name" value="RCK_C"/>
    <property type="match status" value="1"/>
</dbReference>
<evidence type="ECO:0000256" key="3">
    <source>
        <dbReference type="ARBA" id="ARBA00023163"/>
    </source>
</evidence>
<keyword evidence="7" id="KW-1185">Reference proteome</keyword>
<dbReference type="RefSeq" id="WP_006739230.1">
    <property type="nucleotide sequence ID" value="NZ_AEUZ02000001.1"/>
</dbReference>
<keyword evidence="1" id="KW-0805">Transcription regulation</keyword>
<dbReference type="PANTHER" id="PTHR44846">
    <property type="entry name" value="MANNOSYL-D-GLYCERATE TRANSPORT/METABOLISM SYSTEM REPRESSOR MNGR-RELATED"/>
    <property type="match status" value="1"/>
</dbReference>
<dbReference type="eggNOG" id="COG2188">
    <property type="taxonomic scope" value="Bacteria"/>
</dbReference>
<feature type="domain" description="HTH gntR-type" evidence="4">
    <location>
        <begin position="10"/>
        <end position="78"/>
    </location>
</feature>
<keyword evidence="2" id="KW-0238">DNA-binding</keyword>
<dbReference type="Gene3D" id="3.30.70.1450">
    <property type="entry name" value="Regulator of K+ conductance, C-terminal domain"/>
    <property type="match status" value="1"/>
</dbReference>
<dbReference type="SUPFAM" id="SSF46785">
    <property type="entry name" value="Winged helix' DNA-binding domain"/>
    <property type="match status" value="1"/>
</dbReference>
<feature type="domain" description="RCK C-terminal" evidence="5">
    <location>
        <begin position="122"/>
        <end position="209"/>
    </location>
</feature>
<dbReference type="STRING" id="764291.STRUR_1282"/>
<dbReference type="Gene3D" id="1.10.10.10">
    <property type="entry name" value="Winged helix-like DNA-binding domain superfamily/Winged helix DNA-binding domain"/>
    <property type="match status" value="1"/>
</dbReference>
<gene>
    <name evidence="6" type="ORF">STRUR_1282</name>
</gene>
<dbReference type="GO" id="GO:0008324">
    <property type="term" value="F:monoatomic cation transmembrane transporter activity"/>
    <property type="evidence" value="ECO:0007669"/>
    <property type="project" value="InterPro"/>
</dbReference>
<dbReference type="InterPro" id="IPR036388">
    <property type="entry name" value="WH-like_DNA-bd_sf"/>
</dbReference>
<dbReference type="SMART" id="SM00345">
    <property type="entry name" value="HTH_GNTR"/>
    <property type="match status" value="1"/>
</dbReference>
<dbReference type="InterPro" id="IPR036390">
    <property type="entry name" value="WH_DNA-bd_sf"/>
</dbReference>
<evidence type="ECO:0000256" key="1">
    <source>
        <dbReference type="ARBA" id="ARBA00023015"/>
    </source>
</evidence>
<evidence type="ECO:0000256" key="2">
    <source>
        <dbReference type="ARBA" id="ARBA00023125"/>
    </source>
</evidence>